<gene>
    <name evidence="3" type="ORF">K489DRAFT_49306</name>
</gene>
<keyword evidence="2" id="KW-1185">Reference proteome</keyword>
<reference evidence="3" key="2">
    <citation type="submission" date="2020-04" db="EMBL/GenBank/DDBJ databases">
        <authorList>
            <consortium name="NCBI Genome Project"/>
        </authorList>
    </citation>
    <scope>NUCLEOTIDE SEQUENCE</scope>
    <source>
        <strain evidence="3">CBS 342.82</strain>
    </source>
</reference>
<name>A0A6J3LWR7_9PEZI</name>
<dbReference type="GeneID" id="54366474"/>
<feature type="transmembrane region" description="Helical" evidence="1">
    <location>
        <begin position="63"/>
        <end position="84"/>
    </location>
</feature>
<sequence length="97" mass="10498">MMIHDNLLDTFAQQQSWRVAMEQPVVGIGFISRVGALLSAVIIPRSDSTPGLFIVTRAEGHHAFPSCLLMRLFLLVLLLLCSLLPASAAGNAELLVL</sequence>
<reference evidence="3" key="3">
    <citation type="submission" date="2025-08" db="UniProtKB">
        <authorList>
            <consortium name="RefSeq"/>
        </authorList>
    </citation>
    <scope>IDENTIFICATION</scope>
    <source>
        <strain evidence="3">CBS 342.82</strain>
    </source>
</reference>
<dbReference type="AlphaFoldDB" id="A0A6J3LWR7"/>
<protein>
    <submittedName>
        <fullName evidence="3">Uncharacterized protein</fullName>
    </submittedName>
</protein>
<evidence type="ECO:0000313" key="2">
    <source>
        <dbReference type="Proteomes" id="UP000504637"/>
    </source>
</evidence>
<reference evidence="3" key="1">
    <citation type="submission" date="2020-01" db="EMBL/GenBank/DDBJ databases">
        <authorList>
            <consortium name="DOE Joint Genome Institute"/>
            <person name="Haridas S."/>
            <person name="Albert R."/>
            <person name="Binder M."/>
            <person name="Bloem J."/>
            <person name="Labutti K."/>
            <person name="Salamov A."/>
            <person name="Andreopoulos B."/>
            <person name="Baker S.E."/>
            <person name="Barry K."/>
            <person name="Bills G."/>
            <person name="Bluhm B.H."/>
            <person name="Cannon C."/>
            <person name="Castanera R."/>
            <person name="Culley D.E."/>
            <person name="Daum C."/>
            <person name="Ezra D."/>
            <person name="Gonzalez J.B."/>
            <person name="Henrissat B."/>
            <person name="Kuo A."/>
            <person name="Liang C."/>
            <person name="Lipzen A."/>
            <person name="Lutzoni F."/>
            <person name="Magnuson J."/>
            <person name="Mondo S."/>
            <person name="Nolan M."/>
            <person name="Ohm R."/>
            <person name="Pangilinan J."/>
            <person name="Park H.-J."/>
            <person name="Ramirez L."/>
            <person name="Alfaro M."/>
            <person name="Sun H."/>
            <person name="Tritt A."/>
            <person name="Yoshinaga Y."/>
            <person name="Zwiers L.-H."/>
            <person name="Turgeon B.G."/>
            <person name="Goodwin S.B."/>
            <person name="Spatafora J.W."/>
            <person name="Crous P.W."/>
            <person name="Grigoriev I.V."/>
        </authorList>
    </citation>
    <scope>NUCLEOTIDE SEQUENCE</scope>
    <source>
        <strain evidence="3">CBS 342.82</strain>
    </source>
</reference>
<keyword evidence="1" id="KW-0812">Transmembrane</keyword>
<evidence type="ECO:0000313" key="3">
    <source>
        <dbReference type="RefSeq" id="XP_033457241.1"/>
    </source>
</evidence>
<proteinExistence type="predicted"/>
<dbReference type="Proteomes" id="UP000504637">
    <property type="component" value="Unplaced"/>
</dbReference>
<accession>A0A6J3LWR7</accession>
<keyword evidence="1" id="KW-0472">Membrane</keyword>
<dbReference type="RefSeq" id="XP_033457241.1">
    <property type="nucleotide sequence ID" value="XM_033608674.1"/>
</dbReference>
<organism evidence="3">
    <name type="scientific">Dissoconium aciculare CBS 342.82</name>
    <dbReference type="NCBI Taxonomy" id="1314786"/>
    <lineage>
        <taxon>Eukaryota</taxon>
        <taxon>Fungi</taxon>
        <taxon>Dikarya</taxon>
        <taxon>Ascomycota</taxon>
        <taxon>Pezizomycotina</taxon>
        <taxon>Dothideomycetes</taxon>
        <taxon>Dothideomycetidae</taxon>
        <taxon>Mycosphaerellales</taxon>
        <taxon>Dissoconiaceae</taxon>
        <taxon>Dissoconium</taxon>
    </lineage>
</organism>
<keyword evidence="1" id="KW-1133">Transmembrane helix</keyword>
<evidence type="ECO:0000256" key="1">
    <source>
        <dbReference type="SAM" id="Phobius"/>
    </source>
</evidence>